<keyword evidence="3" id="KW-1185">Reference proteome</keyword>
<sequence>MTFDHLTDQYCRGVLFISTPLKDFLQSTKVRSGEAVFPESFCEFCDLASLPLQEIVAKFTAVELISGDICKEPCTHPFHWTTVTPLVIARKTSMLALAVLISFFATVYAVPAPAIGTARGGWVVENPADDKFLGMAWDAAAGVVNEYRNGRFMVPKKVLEAKTMKTNGVKTDMVVLFQESWCSPQDGNSLADICESMCPLYQGGAQTKYRINAYQDMRGESTVYATKLEDVKQHRKRSIYHH</sequence>
<evidence type="ECO:0000256" key="1">
    <source>
        <dbReference type="SAM" id="Phobius"/>
    </source>
</evidence>
<dbReference type="InterPro" id="IPR046350">
    <property type="entry name" value="Cystatin_sf"/>
</dbReference>
<dbReference type="Gene3D" id="3.10.450.10">
    <property type="match status" value="1"/>
</dbReference>
<evidence type="ECO:0000313" key="2">
    <source>
        <dbReference type="EMBL" id="KAK6758741.1"/>
    </source>
</evidence>
<dbReference type="Proteomes" id="UP001303046">
    <property type="component" value="Unassembled WGS sequence"/>
</dbReference>
<evidence type="ECO:0000313" key="3">
    <source>
        <dbReference type="Proteomes" id="UP001303046"/>
    </source>
</evidence>
<reference evidence="2 3" key="1">
    <citation type="submission" date="2023-08" db="EMBL/GenBank/DDBJ databases">
        <title>A Necator americanus chromosomal reference genome.</title>
        <authorList>
            <person name="Ilik V."/>
            <person name="Petrzelkova K.J."/>
            <person name="Pardy F."/>
            <person name="Fuh T."/>
            <person name="Niatou-Singa F.S."/>
            <person name="Gouil Q."/>
            <person name="Baker L."/>
            <person name="Ritchie M.E."/>
            <person name="Jex A.R."/>
            <person name="Gazzola D."/>
            <person name="Li H."/>
            <person name="Toshio Fujiwara R."/>
            <person name="Zhan B."/>
            <person name="Aroian R.V."/>
            <person name="Pafco B."/>
            <person name="Schwarz E.M."/>
        </authorList>
    </citation>
    <scope>NUCLEOTIDE SEQUENCE [LARGE SCALE GENOMIC DNA]</scope>
    <source>
        <strain evidence="2 3">Aroian</strain>
        <tissue evidence="2">Whole animal</tissue>
    </source>
</reference>
<dbReference type="SUPFAM" id="SSF54403">
    <property type="entry name" value="Cystatin/monellin"/>
    <property type="match status" value="1"/>
</dbReference>
<dbReference type="EMBL" id="JAVFWL010000005">
    <property type="protein sequence ID" value="KAK6758741.1"/>
    <property type="molecule type" value="Genomic_DNA"/>
</dbReference>
<keyword evidence="1" id="KW-0812">Transmembrane</keyword>
<accession>A0ABR1EAF0</accession>
<name>A0ABR1EAF0_NECAM</name>
<keyword evidence="1" id="KW-0472">Membrane</keyword>
<keyword evidence="1" id="KW-1133">Transmembrane helix</keyword>
<gene>
    <name evidence="2" type="primary">Necator_chrV.g20936</name>
    <name evidence="2" type="ORF">RB195_016143</name>
</gene>
<comment type="caution">
    <text evidence="2">The sequence shown here is derived from an EMBL/GenBank/DDBJ whole genome shotgun (WGS) entry which is preliminary data.</text>
</comment>
<protein>
    <submittedName>
        <fullName evidence="2">Uncharacterized protein</fullName>
    </submittedName>
</protein>
<organism evidence="2 3">
    <name type="scientific">Necator americanus</name>
    <name type="common">Human hookworm</name>
    <dbReference type="NCBI Taxonomy" id="51031"/>
    <lineage>
        <taxon>Eukaryota</taxon>
        <taxon>Metazoa</taxon>
        <taxon>Ecdysozoa</taxon>
        <taxon>Nematoda</taxon>
        <taxon>Chromadorea</taxon>
        <taxon>Rhabditida</taxon>
        <taxon>Rhabditina</taxon>
        <taxon>Rhabditomorpha</taxon>
        <taxon>Strongyloidea</taxon>
        <taxon>Ancylostomatidae</taxon>
        <taxon>Bunostominae</taxon>
        <taxon>Necator</taxon>
    </lineage>
</organism>
<proteinExistence type="predicted"/>
<feature type="transmembrane region" description="Helical" evidence="1">
    <location>
        <begin position="94"/>
        <end position="111"/>
    </location>
</feature>